<protein>
    <submittedName>
        <fullName evidence="1">Uncharacterized protein</fullName>
    </submittedName>
</protein>
<dbReference type="AlphaFoldDB" id="A0A8J3QDA7"/>
<accession>A0A8J3QDA7</accession>
<organism evidence="1 2">
    <name type="scientific">Rhizocola hellebori</name>
    <dbReference type="NCBI Taxonomy" id="1392758"/>
    <lineage>
        <taxon>Bacteria</taxon>
        <taxon>Bacillati</taxon>
        <taxon>Actinomycetota</taxon>
        <taxon>Actinomycetes</taxon>
        <taxon>Micromonosporales</taxon>
        <taxon>Micromonosporaceae</taxon>
        <taxon>Rhizocola</taxon>
    </lineage>
</organism>
<keyword evidence="2" id="KW-1185">Reference proteome</keyword>
<dbReference type="RefSeq" id="WP_203911708.1">
    <property type="nucleotide sequence ID" value="NZ_BONY01000042.1"/>
</dbReference>
<reference evidence="1" key="1">
    <citation type="submission" date="2021-01" db="EMBL/GenBank/DDBJ databases">
        <title>Whole genome shotgun sequence of Rhizocola hellebori NBRC 109834.</title>
        <authorList>
            <person name="Komaki H."/>
            <person name="Tamura T."/>
        </authorList>
    </citation>
    <scope>NUCLEOTIDE SEQUENCE</scope>
    <source>
        <strain evidence="1">NBRC 109834</strain>
    </source>
</reference>
<dbReference type="Proteomes" id="UP000612899">
    <property type="component" value="Unassembled WGS sequence"/>
</dbReference>
<evidence type="ECO:0000313" key="1">
    <source>
        <dbReference type="EMBL" id="GIH07937.1"/>
    </source>
</evidence>
<dbReference type="EMBL" id="BONY01000042">
    <property type="protein sequence ID" value="GIH07937.1"/>
    <property type="molecule type" value="Genomic_DNA"/>
</dbReference>
<proteinExistence type="predicted"/>
<name>A0A8J3QDA7_9ACTN</name>
<comment type="caution">
    <text evidence="1">The sequence shown here is derived from an EMBL/GenBank/DDBJ whole genome shotgun (WGS) entry which is preliminary data.</text>
</comment>
<evidence type="ECO:0000313" key="2">
    <source>
        <dbReference type="Proteomes" id="UP000612899"/>
    </source>
</evidence>
<sequence>MGRVEDYLDGRLKGSAIPQDLRRLVELQLDGLLHGPDSVQPFAEVRVLAPGELHSLQDPRYRGHDNPGQVANGRAMDEVLAHAAVVVDGFNGDLFGYWLHPDEPATGRPAILKLDTEGQFDTPEGATLVEAMVFDWLGYDEEEEAEYFAEIVEFCERHGLELSARSRDQLVKPPLAVDPVLLHDRLYRTYQPFTPRPEPAQVDTGEHAAAVVGLGLADEPLRGLLAQLGLPEPEAAVAELDTGTGEVRLQSPLANVTLTFYLDAASGWWLYSAKYRRPTPELALELPLPYGFSFADDRRATHERFGPPKHSARLPIDRWQFGGVVGYVAFEDEAGLPSYLEFWPANVPRRS</sequence>
<gene>
    <name evidence="1" type="ORF">Rhe02_60040</name>
</gene>